<dbReference type="EMBL" id="CACVKT020007277">
    <property type="protein sequence ID" value="CAC5406990.1"/>
    <property type="molecule type" value="Genomic_DNA"/>
</dbReference>
<protein>
    <submittedName>
        <fullName evidence="1">Uncharacterized protein</fullName>
    </submittedName>
</protein>
<gene>
    <name evidence="1" type="ORF">MCOR_40502</name>
</gene>
<name>A0A6J8DJ27_MYTCO</name>
<evidence type="ECO:0000313" key="1">
    <source>
        <dbReference type="EMBL" id="CAC5406990.1"/>
    </source>
</evidence>
<sequence>MKTNYRYVCEETLHDISPTYCWYQCMVELHDMDKGHVYNECACTPGQHVTKYPGITSTTPSPIPGGCHTPTGYNCIWFRTCLNFKYSCRGRDYKELMELGSHFCNIASETKKNISENGSLWYENAQRCFQVQMAPVLKQWLHVNCSTVENMAYFVSNQCLSKPLGVISLCDLSKDDVWTVFWSKRESFDTNLVPSIKHFMNLIQNCSTSDKESNVKEIRLFFTPTLNIHVTKNMVEEYFSKMVAKTSWQDEGLLWFCELSRQMTVYLPIRPKTDQDHEKQNVTSLDETLMKFANAFENGEFQFHIQGRLIQLDKMFVCKDIHCEEKYLYRNATYPGIL</sequence>
<dbReference type="Proteomes" id="UP000507470">
    <property type="component" value="Unassembled WGS sequence"/>
</dbReference>
<dbReference type="AlphaFoldDB" id="A0A6J8DJ27"/>
<keyword evidence="2" id="KW-1185">Reference proteome</keyword>
<accession>A0A6J8DJ27</accession>
<evidence type="ECO:0000313" key="2">
    <source>
        <dbReference type="Proteomes" id="UP000507470"/>
    </source>
</evidence>
<organism evidence="1 2">
    <name type="scientific">Mytilus coruscus</name>
    <name type="common">Sea mussel</name>
    <dbReference type="NCBI Taxonomy" id="42192"/>
    <lineage>
        <taxon>Eukaryota</taxon>
        <taxon>Metazoa</taxon>
        <taxon>Spiralia</taxon>
        <taxon>Lophotrochozoa</taxon>
        <taxon>Mollusca</taxon>
        <taxon>Bivalvia</taxon>
        <taxon>Autobranchia</taxon>
        <taxon>Pteriomorphia</taxon>
        <taxon>Mytilida</taxon>
        <taxon>Mytiloidea</taxon>
        <taxon>Mytilidae</taxon>
        <taxon>Mytilinae</taxon>
        <taxon>Mytilus</taxon>
    </lineage>
</organism>
<reference evidence="1 2" key="1">
    <citation type="submission" date="2020-06" db="EMBL/GenBank/DDBJ databases">
        <authorList>
            <person name="Li R."/>
            <person name="Bekaert M."/>
        </authorList>
    </citation>
    <scope>NUCLEOTIDE SEQUENCE [LARGE SCALE GENOMIC DNA]</scope>
    <source>
        <strain evidence="2">wild</strain>
    </source>
</reference>
<proteinExistence type="predicted"/>